<accession>A0A0G4HRS1</accession>
<dbReference type="PANTHER" id="PTHR24126">
    <property type="entry name" value="ANKYRIN REPEAT, PH AND SEC7 DOMAIN CONTAINING PROTEIN SECG-RELATED"/>
    <property type="match status" value="1"/>
</dbReference>
<dbReference type="InterPro" id="IPR002110">
    <property type="entry name" value="Ankyrin_rpt"/>
</dbReference>
<reference evidence="5" key="1">
    <citation type="submission" date="2014-11" db="EMBL/GenBank/DDBJ databases">
        <authorList>
            <person name="Otto D Thomas"/>
            <person name="Naeem Raeece"/>
        </authorList>
    </citation>
    <scope>NUCLEOTIDE SEQUENCE</scope>
</reference>
<proteinExistence type="predicted"/>
<dbReference type="Pfam" id="PF12796">
    <property type="entry name" value="Ank_2"/>
    <property type="match status" value="1"/>
</dbReference>
<feature type="repeat" description="ANK" evidence="3">
    <location>
        <begin position="205"/>
        <end position="237"/>
    </location>
</feature>
<dbReference type="InterPro" id="IPR036770">
    <property type="entry name" value="Ankyrin_rpt-contain_sf"/>
</dbReference>
<evidence type="ECO:0000256" key="4">
    <source>
        <dbReference type="SAM" id="MobiDB-lite"/>
    </source>
</evidence>
<keyword evidence="2 3" id="KW-0040">ANK repeat</keyword>
<sequence length="314" mass="34357">MLEKGVVRHLVSRGANLSARDAREESPLVLAAGGGHLSVVQFLLTLGDVVDVTEVGVEWDGVGTTAEEAAVLGGYREVVRVLKIAAEKPPVVSAAEATDMLRWMPEHVSFDLGAVQFLLGAGADLDPETFNSDDFDWTEELLDEEAYMLLIEKGARIPPFKRQHVMLSAVQSGWMRLLDHLLSTGLQVNQRVGIPSGERLGPAHEEEYFLHVAYRLSSLAVVQRLVSWGADVNLMNREGKTTLDFVDERGRADTRDLLENRGGMKGMDMARDWLLREYDSEDASEDEGDEDEDEDGEGEEGGESESDGEGGGGE</sequence>
<dbReference type="AlphaFoldDB" id="A0A0G4HRS1"/>
<protein>
    <submittedName>
        <fullName evidence="5">Uncharacterized protein</fullName>
    </submittedName>
</protein>
<name>A0A0G4HRS1_9ALVE</name>
<feature type="region of interest" description="Disordered" evidence="4">
    <location>
        <begin position="275"/>
        <end position="314"/>
    </location>
</feature>
<evidence type="ECO:0000256" key="3">
    <source>
        <dbReference type="PROSITE-ProRule" id="PRU00023"/>
    </source>
</evidence>
<dbReference type="VEuPathDB" id="CryptoDB:Cvel_8120"/>
<evidence type="ECO:0000256" key="1">
    <source>
        <dbReference type="ARBA" id="ARBA00022737"/>
    </source>
</evidence>
<keyword evidence="1" id="KW-0677">Repeat</keyword>
<dbReference type="PhylomeDB" id="A0A0G4HRS1"/>
<gene>
    <name evidence="5" type="ORF">Cvel_8120</name>
</gene>
<dbReference type="Gene3D" id="1.25.40.20">
    <property type="entry name" value="Ankyrin repeat-containing domain"/>
    <property type="match status" value="2"/>
</dbReference>
<evidence type="ECO:0000313" key="5">
    <source>
        <dbReference type="EMBL" id="CEM46983.1"/>
    </source>
</evidence>
<dbReference type="SUPFAM" id="SSF48403">
    <property type="entry name" value="Ankyrin repeat"/>
    <property type="match status" value="1"/>
</dbReference>
<organism evidence="5">
    <name type="scientific">Chromera velia CCMP2878</name>
    <dbReference type="NCBI Taxonomy" id="1169474"/>
    <lineage>
        <taxon>Eukaryota</taxon>
        <taxon>Sar</taxon>
        <taxon>Alveolata</taxon>
        <taxon>Colpodellida</taxon>
        <taxon>Chromeraceae</taxon>
        <taxon>Chromera</taxon>
    </lineage>
</organism>
<evidence type="ECO:0000256" key="2">
    <source>
        <dbReference type="ARBA" id="ARBA00023043"/>
    </source>
</evidence>
<dbReference type="EMBL" id="CDMZ01003604">
    <property type="protein sequence ID" value="CEM46983.1"/>
    <property type="molecule type" value="Genomic_DNA"/>
</dbReference>
<feature type="repeat" description="ANK" evidence="3">
    <location>
        <begin position="23"/>
        <end position="55"/>
    </location>
</feature>
<dbReference type="PANTHER" id="PTHR24126:SF14">
    <property type="entry name" value="ANK_REP_REGION DOMAIN-CONTAINING PROTEIN"/>
    <property type="match status" value="1"/>
</dbReference>
<feature type="compositionally biased region" description="Acidic residues" evidence="4">
    <location>
        <begin position="279"/>
        <end position="308"/>
    </location>
</feature>
<dbReference type="PROSITE" id="PS50088">
    <property type="entry name" value="ANK_REPEAT"/>
    <property type="match status" value="2"/>
</dbReference>